<name>A0A3M7ST19_BRAPC</name>
<feature type="domain" description="Dynein regulatory complex protein 1 C-terminal" evidence="6">
    <location>
        <begin position="231"/>
        <end position="273"/>
    </location>
</feature>
<dbReference type="GO" id="GO:0070286">
    <property type="term" value="P:axonemal dynein complex assembly"/>
    <property type="evidence" value="ECO:0007669"/>
    <property type="project" value="InterPro"/>
</dbReference>
<protein>
    <submittedName>
        <fullName evidence="7">Coiled-coil domain-containing 65</fullName>
    </submittedName>
</protein>
<reference evidence="7 8" key="1">
    <citation type="journal article" date="2018" name="Sci. Rep.">
        <title>Genomic signatures of local adaptation to the degree of environmental predictability in rotifers.</title>
        <authorList>
            <person name="Franch-Gras L."/>
            <person name="Hahn C."/>
            <person name="Garcia-Roger E.M."/>
            <person name="Carmona M.J."/>
            <person name="Serra M."/>
            <person name="Gomez A."/>
        </authorList>
    </citation>
    <scope>NUCLEOTIDE SEQUENCE [LARGE SCALE GENOMIC DNA]</scope>
    <source>
        <strain evidence="7">HYR1</strain>
    </source>
</reference>
<dbReference type="InterPro" id="IPR039750">
    <property type="entry name" value="DRC1/DRC2"/>
</dbReference>
<keyword evidence="2" id="KW-0282">Flagellum</keyword>
<dbReference type="EMBL" id="REGN01000800">
    <property type="protein sequence ID" value="RNA38933.1"/>
    <property type="molecule type" value="Genomic_DNA"/>
</dbReference>
<dbReference type="GO" id="GO:0003352">
    <property type="term" value="P:regulation of cilium movement"/>
    <property type="evidence" value="ECO:0007669"/>
    <property type="project" value="TreeGrafter"/>
</dbReference>
<dbReference type="AlphaFoldDB" id="A0A3M7ST19"/>
<dbReference type="OrthoDB" id="7760980at2759"/>
<evidence type="ECO:0000313" key="7">
    <source>
        <dbReference type="EMBL" id="RNA38933.1"/>
    </source>
</evidence>
<sequence length="313" mass="36867">MDELMTIIYGMEKTFLDQETEANIDFLSLRDELTNKALEEKQQLKSALETKIGSMHKEHEKAMKDYLDFNEERQKNFDALKKKDEVSAMDIDTQMRKIQNLTDMINTLKAKINQNTSEAQEANNATKENRDMMNKHFHELKYQMKQMQDLMKRKLTKLTVQSNSSIECLRKKEEKVKLILRLSEMCRKLETEEEKILPFYASSLSQEEEEEIQQALFEKPGSELADAMKDYLSLENFWKRYNKVLLDKVSLDKEKHMLSTENAQLRLLLKQYLDGISVNDEVMSSANPLFIINNRTNVSHNILQPKKRIQRIN</sequence>
<dbReference type="Proteomes" id="UP000276133">
    <property type="component" value="Unassembled WGS sequence"/>
</dbReference>
<evidence type="ECO:0000256" key="4">
    <source>
        <dbReference type="ARBA" id="ARBA00023273"/>
    </source>
</evidence>
<keyword evidence="5" id="KW-0175">Coiled coil</keyword>
<feature type="coiled-coil region" evidence="5">
    <location>
        <begin position="91"/>
        <end position="125"/>
    </location>
</feature>
<dbReference type="STRING" id="10195.A0A3M7ST19"/>
<evidence type="ECO:0000259" key="6">
    <source>
        <dbReference type="Pfam" id="PF14775"/>
    </source>
</evidence>
<keyword evidence="8" id="KW-1185">Reference proteome</keyword>
<dbReference type="Pfam" id="PF14775">
    <property type="entry name" value="NYD-SP28_assoc"/>
    <property type="match status" value="1"/>
</dbReference>
<comment type="caution">
    <text evidence="7">The sequence shown here is derived from an EMBL/GenBank/DDBJ whole genome shotgun (WGS) entry which is preliminary data.</text>
</comment>
<keyword evidence="4" id="KW-0966">Cell projection</keyword>
<proteinExistence type="predicted"/>
<comment type="subcellular location">
    <subcellularLocation>
        <location evidence="1">Cytoplasm</location>
        <location evidence="1">Cytoskeleton</location>
        <location evidence="1">Flagellum axoneme</location>
    </subcellularLocation>
</comment>
<dbReference type="InterPro" id="IPR029440">
    <property type="entry name" value="DRC1_C"/>
</dbReference>
<organism evidence="7 8">
    <name type="scientific">Brachionus plicatilis</name>
    <name type="common">Marine rotifer</name>
    <name type="synonym">Brachionus muelleri</name>
    <dbReference type="NCBI Taxonomy" id="10195"/>
    <lineage>
        <taxon>Eukaryota</taxon>
        <taxon>Metazoa</taxon>
        <taxon>Spiralia</taxon>
        <taxon>Gnathifera</taxon>
        <taxon>Rotifera</taxon>
        <taxon>Eurotatoria</taxon>
        <taxon>Monogononta</taxon>
        <taxon>Pseudotrocha</taxon>
        <taxon>Ploima</taxon>
        <taxon>Brachionidae</taxon>
        <taxon>Brachionus</taxon>
    </lineage>
</organism>
<dbReference type="PANTHER" id="PTHR21625:SF0">
    <property type="entry name" value="DYNEIN REGULATORY COMPLEX SUBUNIT 2"/>
    <property type="match status" value="1"/>
</dbReference>
<gene>
    <name evidence="7" type="ORF">BpHYR1_008262</name>
</gene>
<dbReference type="PANTHER" id="PTHR21625">
    <property type="entry name" value="NYD-SP28 PROTEIN"/>
    <property type="match status" value="1"/>
</dbReference>
<accession>A0A3M7ST19</accession>
<dbReference type="GO" id="GO:0005858">
    <property type="term" value="C:axonemal dynein complex"/>
    <property type="evidence" value="ECO:0007669"/>
    <property type="project" value="InterPro"/>
</dbReference>
<evidence type="ECO:0000256" key="5">
    <source>
        <dbReference type="SAM" id="Coils"/>
    </source>
</evidence>
<keyword evidence="3" id="KW-0969">Cilium</keyword>
<evidence type="ECO:0000256" key="1">
    <source>
        <dbReference type="ARBA" id="ARBA00004611"/>
    </source>
</evidence>
<dbReference type="GO" id="GO:0060285">
    <property type="term" value="P:cilium-dependent cell motility"/>
    <property type="evidence" value="ECO:0007669"/>
    <property type="project" value="TreeGrafter"/>
</dbReference>
<evidence type="ECO:0000313" key="8">
    <source>
        <dbReference type="Proteomes" id="UP000276133"/>
    </source>
</evidence>
<evidence type="ECO:0000256" key="3">
    <source>
        <dbReference type="ARBA" id="ARBA00023069"/>
    </source>
</evidence>
<evidence type="ECO:0000256" key="2">
    <source>
        <dbReference type="ARBA" id="ARBA00022846"/>
    </source>
</evidence>